<dbReference type="Gene3D" id="1.10.287.110">
    <property type="entry name" value="DnaJ domain"/>
    <property type="match status" value="1"/>
</dbReference>
<evidence type="ECO:0000259" key="1">
    <source>
        <dbReference type="PROSITE" id="PS50076"/>
    </source>
</evidence>
<dbReference type="PROSITE" id="PS50330">
    <property type="entry name" value="UIM"/>
    <property type="match status" value="1"/>
</dbReference>
<comment type="caution">
    <text evidence="3">The sequence shown here is derived from an EMBL/GenBank/DDBJ whole genome shotgun (WGS) entry which is preliminary data.</text>
</comment>
<proteinExistence type="predicted"/>
<dbReference type="PROSITE" id="PS50172">
    <property type="entry name" value="BRCT"/>
    <property type="match status" value="1"/>
</dbReference>
<keyword evidence="4" id="KW-1185">Reference proteome</keyword>
<evidence type="ECO:0000313" key="4">
    <source>
        <dbReference type="Proteomes" id="UP001230188"/>
    </source>
</evidence>
<dbReference type="InterPro" id="IPR036420">
    <property type="entry name" value="BRCT_dom_sf"/>
</dbReference>
<dbReference type="InterPro" id="IPR001623">
    <property type="entry name" value="DnaJ_domain"/>
</dbReference>
<protein>
    <recommendedName>
        <fullName evidence="5">J domain-containing protein</fullName>
    </recommendedName>
</protein>
<dbReference type="CDD" id="cd06257">
    <property type="entry name" value="DnaJ"/>
    <property type="match status" value="1"/>
</dbReference>
<dbReference type="SUPFAM" id="SSF52113">
    <property type="entry name" value="BRCT domain"/>
    <property type="match status" value="1"/>
</dbReference>
<evidence type="ECO:0008006" key="5">
    <source>
        <dbReference type="Google" id="ProtNLM"/>
    </source>
</evidence>
<dbReference type="InterPro" id="IPR001357">
    <property type="entry name" value="BRCT_dom"/>
</dbReference>
<dbReference type="SMART" id="SM00271">
    <property type="entry name" value="DnaJ"/>
    <property type="match status" value="1"/>
</dbReference>
<dbReference type="InterPro" id="IPR003903">
    <property type="entry name" value="UIM_dom"/>
</dbReference>
<dbReference type="Pfam" id="PF00226">
    <property type="entry name" value="DnaJ"/>
    <property type="match status" value="1"/>
</dbReference>
<accession>A0AAD7XPH9</accession>
<sequence length="457" mass="49944">MSSSTSSSSAVEKPLVGASIFVVGQDDGIKPTIEALGARICGKVEDATHALYLGGREVVEELQTCRRLNVPVVEPSWLERMSGLGPEEHWSEVEVGSHVPVVMAEVPCERRRRDAESALEGSICETMSYLTRENPASVEEEELRRAIELSMLEFALVFRKETPARRRASPFVVLGVEESATPTEIKAAYRKRALETHPDKGGKPGDFERVAWAYRSLLRPTSTSPETTILAIKTTVDRDAELKDHRSLVDALFQNDQDRDAKLSNQRAALGVLSLVAVEAGASTKNETNRVLTNTCFYLSLATSYLSGIGALDDATRSPDPNDPSADDALRSETALRLKRLVESAVLAAHPEWAAKGQVGDDVQAFSDFLVFTLDSNTIVGDLAVAVFDTVSGFVDIYKGKNYDRGSPDELTSNLLTIKFLPGHYQPLIPVADDRPDLHHLLHILDANSVLYVITDG</sequence>
<dbReference type="PRINTS" id="PR00625">
    <property type="entry name" value="JDOMAIN"/>
</dbReference>
<dbReference type="Gene3D" id="3.40.50.10190">
    <property type="entry name" value="BRCT domain"/>
    <property type="match status" value="1"/>
</dbReference>
<feature type="domain" description="BRCT" evidence="2">
    <location>
        <begin position="10"/>
        <end position="78"/>
    </location>
</feature>
<organism evidence="3 4">
    <name type="scientific">Chrysophaeum taylorii</name>
    <dbReference type="NCBI Taxonomy" id="2483200"/>
    <lineage>
        <taxon>Eukaryota</taxon>
        <taxon>Sar</taxon>
        <taxon>Stramenopiles</taxon>
        <taxon>Ochrophyta</taxon>
        <taxon>Pelagophyceae</taxon>
        <taxon>Pelagomonadales</taxon>
        <taxon>Pelagomonadaceae</taxon>
        <taxon>Chrysophaeum</taxon>
    </lineage>
</organism>
<dbReference type="PROSITE" id="PS50076">
    <property type="entry name" value="DNAJ_2"/>
    <property type="match status" value="1"/>
</dbReference>
<evidence type="ECO:0000313" key="3">
    <source>
        <dbReference type="EMBL" id="KAJ8608559.1"/>
    </source>
</evidence>
<evidence type="ECO:0000259" key="2">
    <source>
        <dbReference type="PROSITE" id="PS50172"/>
    </source>
</evidence>
<dbReference type="InterPro" id="IPR036869">
    <property type="entry name" value="J_dom_sf"/>
</dbReference>
<dbReference type="Proteomes" id="UP001230188">
    <property type="component" value="Unassembled WGS sequence"/>
</dbReference>
<dbReference type="EMBL" id="JAQMWT010000166">
    <property type="protein sequence ID" value="KAJ8608559.1"/>
    <property type="molecule type" value="Genomic_DNA"/>
</dbReference>
<feature type="domain" description="J" evidence="1">
    <location>
        <begin position="169"/>
        <end position="240"/>
    </location>
</feature>
<gene>
    <name evidence="3" type="ORF">CTAYLR_005954</name>
</gene>
<dbReference type="SUPFAM" id="SSF46565">
    <property type="entry name" value="Chaperone J-domain"/>
    <property type="match status" value="1"/>
</dbReference>
<name>A0AAD7XPH9_9STRA</name>
<reference evidence="3" key="1">
    <citation type="submission" date="2023-01" db="EMBL/GenBank/DDBJ databases">
        <title>Metagenome sequencing of chrysophaentin producing Chrysophaeum taylorii.</title>
        <authorList>
            <person name="Davison J."/>
            <person name="Bewley C."/>
        </authorList>
    </citation>
    <scope>NUCLEOTIDE SEQUENCE</scope>
    <source>
        <strain evidence="3">NIES-1699</strain>
    </source>
</reference>
<dbReference type="AlphaFoldDB" id="A0AAD7XPH9"/>